<accession>A0A9W9CIG9</accession>
<dbReference type="OrthoDB" id="416253at2759"/>
<keyword evidence="2" id="KW-0560">Oxidoreductase</keyword>
<evidence type="ECO:0000256" key="1">
    <source>
        <dbReference type="ARBA" id="ARBA00007905"/>
    </source>
</evidence>
<dbReference type="AlphaFoldDB" id="A0A9W9CIG9"/>
<dbReference type="Proteomes" id="UP001140560">
    <property type="component" value="Unassembled WGS sequence"/>
</dbReference>
<dbReference type="PRINTS" id="PR00069">
    <property type="entry name" value="ALDKETRDTASE"/>
</dbReference>
<evidence type="ECO:0000256" key="2">
    <source>
        <dbReference type="ARBA" id="ARBA00023002"/>
    </source>
</evidence>
<dbReference type="PROSITE" id="PS00798">
    <property type="entry name" value="ALDOKETO_REDUCTASE_1"/>
    <property type="match status" value="1"/>
</dbReference>
<dbReference type="InterPro" id="IPR016193">
    <property type="entry name" value="Cytidine_deaminase-like"/>
</dbReference>
<dbReference type="PROSITE" id="PS00063">
    <property type="entry name" value="ALDOKETO_REDUCTASE_3"/>
    <property type="match status" value="1"/>
</dbReference>
<gene>
    <name evidence="4" type="ORF">N0V83_009434</name>
</gene>
<dbReference type="PROSITE" id="PS00062">
    <property type="entry name" value="ALDOKETO_REDUCTASE_2"/>
    <property type="match status" value="1"/>
</dbReference>
<dbReference type="GO" id="GO:0006139">
    <property type="term" value="P:nucleobase-containing compound metabolic process"/>
    <property type="evidence" value="ECO:0007669"/>
    <property type="project" value="UniProtKB-ARBA"/>
</dbReference>
<dbReference type="FunFam" id="3.20.20.100:FF:000007">
    <property type="entry name" value="NAD(P)H-dependent D-xylose reductase xyl1"/>
    <property type="match status" value="1"/>
</dbReference>
<dbReference type="SUPFAM" id="SSF53927">
    <property type="entry name" value="Cytidine deaminase-like"/>
    <property type="match status" value="1"/>
</dbReference>
<name>A0A9W9CIG9_9PLEO</name>
<dbReference type="InterPro" id="IPR020471">
    <property type="entry name" value="AKR"/>
</dbReference>
<dbReference type="SUPFAM" id="SSF51430">
    <property type="entry name" value="NAD(P)-linked oxidoreductase"/>
    <property type="match status" value="1"/>
</dbReference>
<evidence type="ECO:0000313" key="4">
    <source>
        <dbReference type="EMBL" id="KAJ4363980.1"/>
    </source>
</evidence>
<dbReference type="InterPro" id="IPR002125">
    <property type="entry name" value="CMP_dCMP_dom"/>
</dbReference>
<dbReference type="Gene3D" id="3.40.140.10">
    <property type="entry name" value="Cytidine Deaminase, domain 2"/>
    <property type="match status" value="1"/>
</dbReference>
<reference evidence="4" key="1">
    <citation type="submission" date="2022-10" db="EMBL/GenBank/DDBJ databases">
        <title>Tapping the CABI collections for fungal endophytes: first genome assemblies for Collariella, Neodidymelliopsis, Ascochyta clinopodiicola, Didymella pomorum, Didymosphaeria variabile, Neocosmospora piperis and Neocucurbitaria cava.</title>
        <authorList>
            <person name="Hill R."/>
        </authorList>
    </citation>
    <scope>NUCLEOTIDE SEQUENCE</scope>
    <source>
        <strain evidence="4">IMI 356814</strain>
    </source>
</reference>
<comment type="similarity">
    <text evidence="1">Belongs to the aldo/keto reductase family.</text>
</comment>
<evidence type="ECO:0000259" key="3">
    <source>
        <dbReference type="PROSITE" id="PS51747"/>
    </source>
</evidence>
<comment type="caution">
    <text evidence="4">The sequence shown here is derived from an EMBL/GenBank/DDBJ whole genome shotgun (WGS) entry which is preliminary data.</text>
</comment>
<dbReference type="InterPro" id="IPR023210">
    <property type="entry name" value="NADP_OxRdtase_dom"/>
</dbReference>
<organism evidence="4 5">
    <name type="scientific">Neocucurbitaria cava</name>
    <dbReference type="NCBI Taxonomy" id="798079"/>
    <lineage>
        <taxon>Eukaryota</taxon>
        <taxon>Fungi</taxon>
        <taxon>Dikarya</taxon>
        <taxon>Ascomycota</taxon>
        <taxon>Pezizomycotina</taxon>
        <taxon>Dothideomycetes</taxon>
        <taxon>Pleosporomycetidae</taxon>
        <taxon>Pleosporales</taxon>
        <taxon>Pleosporineae</taxon>
        <taxon>Cucurbitariaceae</taxon>
        <taxon>Neocucurbitaria</taxon>
    </lineage>
</organism>
<dbReference type="PROSITE" id="PS51747">
    <property type="entry name" value="CYT_DCMP_DEAMINASES_2"/>
    <property type="match status" value="1"/>
</dbReference>
<dbReference type="GO" id="GO:0016491">
    <property type="term" value="F:oxidoreductase activity"/>
    <property type="evidence" value="ECO:0007669"/>
    <property type="project" value="UniProtKB-KW"/>
</dbReference>
<dbReference type="InterPro" id="IPR018170">
    <property type="entry name" value="Aldo/ket_reductase_CS"/>
</dbReference>
<proteinExistence type="inferred from homology"/>
<dbReference type="PANTHER" id="PTHR11732">
    <property type="entry name" value="ALDO/KETO REDUCTASE"/>
    <property type="match status" value="1"/>
</dbReference>
<dbReference type="Pfam" id="PF00383">
    <property type="entry name" value="dCMP_cyt_deam_1"/>
    <property type="match status" value="1"/>
</dbReference>
<dbReference type="EMBL" id="JAPEUY010000018">
    <property type="protein sequence ID" value="KAJ4363980.1"/>
    <property type="molecule type" value="Genomic_DNA"/>
</dbReference>
<dbReference type="Gene3D" id="3.20.20.100">
    <property type="entry name" value="NADP-dependent oxidoreductase domain"/>
    <property type="match status" value="1"/>
</dbReference>
<evidence type="ECO:0000313" key="5">
    <source>
        <dbReference type="Proteomes" id="UP001140560"/>
    </source>
</evidence>
<feature type="domain" description="CMP/dCMP-type deaminase" evidence="3">
    <location>
        <begin position="312"/>
        <end position="439"/>
    </location>
</feature>
<dbReference type="Pfam" id="PF00248">
    <property type="entry name" value="Aldo_ket_red"/>
    <property type="match status" value="1"/>
</dbReference>
<keyword evidence="5" id="KW-1185">Reference proteome</keyword>
<dbReference type="InterPro" id="IPR036812">
    <property type="entry name" value="NAD(P)_OxRdtase_dom_sf"/>
</dbReference>
<sequence>MSKDSIKLASGQQMPLVGFGLWKVPKDTAADTVYNAIKSGYRLFDGAYDYQNEKEAGEGIRRAIDEGLVKREEIFITTKLWNNYHSKGHALPMIKRQNDAWGLGYIDLLLIHFPCALEYVDPEKGTRYPGWWMEDKKTVKPARVSIRETWESLEAAVDQGLAKSIGVSNFQAQSLYDMFTYVKHPVSALQIEHHPYLTQPGLIQMAQTHNIAVTAYSSFGPQSFLELPPDFRQRAADVGLLFDAEPVKTVAEKHGKSPAQVLLRWATQRNIAVIPKSNNKDRLAQNLDVTSFDLSKEELDSISALDKGLRFNDPETIEKRIIPLTQKGVASGSKLFGAAILSRSALTPYTIATNNERVSPLLHGEINCIQQFFTADFPDLSTRPDPRRDCIFLATHEPCSLCLSGITWSGFSEFYYLFTYEDSRDLFAIPYDIEILEEVFKVRGKDEAEEQVREKPLYNRNNKFFKARSFADVVSEIEEEGERQKWLAEIERVKSLYNALSETYQGGKKAGTTSSSVWK</sequence>
<protein>
    <recommendedName>
        <fullName evidence="3">CMP/dCMP-type deaminase domain-containing protein</fullName>
    </recommendedName>
</protein>